<dbReference type="RefSeq" id="WP_175206239.1">
    <property type="nucleotide sequence ID" value="NZ_CADILG010000006.1"/>
</dbReference>
<dbReference type="PANTHER" id="PTHR42928:SF5">
    <property type="entry name" value="BLR1237 PROTEIN"/>
    <property type="match status" value="1"/>
</dbReference>
<dbReference type="InterPro" id="IPR005064">
    <property type="entry name" value="BUG"/>
</dbReference>
<dbReference type="CDD" id="cd13578">
    <property type="entry name" value="PBP2_Bug27"/>
    <property type="match status" value="1"/>
</dbReference>
<feature type="signal peptide" evidence="2">
    <location>
        <begin position="1"/>
        <end position="34"/>
    </location>
</feature>
<protein>
    <recommendedName>
        <fullName evidence="5">Tripartite tricarboxylate transporter substrate binding protein</fullName>
    </recommendedName>
</protein>
<organism evidence="3 4">
    <name type="scientific">Achromobacter anxifer</name>
    <dbReference type="NCBI Taxonomy" id="1287737"/>
    <lineage>
        <taxon>Bacteria</taxon>
        <taxon>Pseudomonadati</taxon>
        <taxon>Pseudomonadota</taxon>
        <taxon>Betaproteobacteria</taxon>
        <taxon>Burkholderiales</taxon>
        <taxon>Alcaligenaceae</taxon>
        <taxon>Achromobacter</taxon>
    </lineage>
</organism>
<evidence type="ECO:0000256" key="2">
    <source>
        <dbReference type="SAM" id="SignalP"/>
    </source>
</evidence>
<dbReference type="Gene3D" id="3.40.190.150">
    <property type="entry name" value="Bordetella uptake gene, domain 1"/>
    <property type="match status" value="1"/>
</dbReference>
<proteinExistence type="inferred from homology"/>
<feature type="chain" id="PRO_5028838396" description="Tripartite tricarboxylate transporter substrate binding protein" evidence="2">
    <location>
        <begin position="35"/>
        <end position="333"/>
    </location>
</feature>
<keyword evidence="2" id="KW-0732">Signal</keyword>
<evidence type="ECO:0000313" key="3">
    <source>
        <dbReference type="EMBL" id="CAB3842969.1"/>
    </source>
</evidence>
<name>A0A6S7CLY0_9BURK</name>
<evidence type="ECO:0008006" key="5">
    <source>
        <dbReference type="Google" id="ProtNLM"/>
    </source>
</evidence>
<gene>
    <name evidence="3" type="ORF">LMG26858_01298</name>
</gene>
<dbReference type="InterPro" id="IPR042100">
    <property type="entry name" value="Bug_dom1"/>
</dbReference>
<evidence type="ECO:0000256" key="1">
    <source>
        <dbReference type="ARBA" id="ARBA00006987"/>
    </source>
</evidence>
<dbReference type="SUPFAM" id="SSF53850">
    <property type="entry name" value="Periplasmic binding protein-like II"/>
    <property type="match status" value="1"/>
</dbReference>
<sequence length="333" mass="34358">MKTGIPLLQSSFSSRLASAAAAAFMALGAAPAHAESAYPSKPIEIVVASSAGGILDTIARTAAHGIERLGQPAVVKNLPGGGGTIGTYAVARAPGDGYTLGAVATSHAINPSIYSKLQYDTAHGFSNITQMVELTNFLVANPSVPASNLKEFIALAKSKPGSLTYGSAGTGQSNHLSGELLQQAAGIKLVHVPYRGSAQALTDLLGGSLSVMFVDALSAEPYVKSGKLKLIAVTGLERSPAYPDYPTLNESGLPGFNGNTWLGLVAPPGVPKGIIEKLQGAVRAEFDDPVVRKRLLGQGVIPVASEPQAFSEFLDGEMKRWAQVIKTAGINAN</sequence>
<reference evidence="3 4" key="1">
    <citation type="submission" date="2020-04" db="EMBL/GenBank/DDBJ databases">
        <authorList>
            <person name="De Canck E."/>
        </authorList>
    </citation>
    <scope>NUCLEOTIDE SEQUENCE [LARGE SCALE GENOMIC DNA]</scope>
    <source>
        <strain evidence="3 4">LMG 26858</strain>
    </source>
</reference>
<dbReference type="EMBL" id="CADILG010000006">
    <property type="protein sequence ID" value="CAB3842969.1"/>
    <property type="molecule type" value="Genomic_DNA"/>
</dbReference>
<dbReference type="PIRSF" id="PIRSF017082">
    <property type="entry name" value="YflP"/>
    <property type="match status" value="1"/>
</dbReference>
<dbReference type="Proteomes" id="UP000494117">
    <property type="component" value="Unassembled WGS sequence"/>
</dbReference>
<dbReference type="Gene3D" id="3.40.190.10">
    <property type="entry name" value="Periplasmic binding protein-like II"/>
    <property type="match status" value="1"/>
</dbReference>
<keyword evidence="4" id="KW-1185">Reference proteome</keyword>
<dbReference type="AlphaFoldDB" id="A0A6S7CLY0"/>
<comment type="similarity">
    <text evidence="1">Belongs to the UPF0065 (bug) family.</text>
</comment>
<evidence type="ECO:0000313" key="4">
    <source>
        <dbReference type="Proteomes" id="UP000494117"/>
    </source>
</evidence>
<dbReference type="Pfam" id="PF03401">
    <property type="entry name" value="TctC"/>
    <property type="match status" value="1"/>
</dbReference>
<accession>A0A6S7CLY0</accession>
<dbReference type="PANTHER" id="PTHR42928">
    <property type="entry name" value="TRICARBOXYLATE-BINDING PROTEIN"/>
    <property type="match status" value="1"/>
</dbReference>